<name>A0A4U6XVT7_9PEZI</name>
<reference evidence="1 2" key="1">
    <citation type="journal article" date="2019" name="PLoS ONE">
        <title>Comparative genome analysis indicates high evolutionary potential of pathogenicity genes in Colletotrichum tanaceti.</title>
        <authorList>
            <person name="Lelwala R.V."/>
            <person name="Korhonen P.K."/>
            <person name="Young N.D."/>
            <person name="Scott J.B."/>
            <person name="Ades P.A."/>
            <person name="Gasser R.B."/>
            <person name="Taylor P.W.J."/>
        </authorList>
    </citation>
    <scope>NUCLEOTIDE SEQUENCE [LARGE SCALE GENOMIC DNA]</scope>
    <source>
        <strain evidence="1">BRIP57314</strain>
    </source>
</reference>
<dbReference type="AlphaFoldDB" id="A0A4U6XVT7"/>
<keyword evidence="2" id="KW-1185">Reference proteome</keyword>
<dbReference type="EMBL" id="PJEX01000002">
    <property type="protein sequence ID" value="TKW60071.1"/>
    <property type="molecule type" value="Genomic_DNA"/>
</dbReference>
<sequence length="138" mass="15574">MPYRFRGLLSVAHVGTLDDILEQLDIRYGAKPLHLGILFKEHGIANQEGVRSALVYELLLLNKFKSSAYASSTQQRLYTLQVRRAVKYLMRPQDDVLPCGKPVQAGAHVQHALHASGQTVYFCPIEMFKYTKLEEKAG</sequence>
<evidence type="ECO:0000313" key="1">
    <source>
        <dbReference type="EMBL" id="TKW60071.1"/>
    </source>
</evidence>
<organism evidence="1 2">
    <name type="scientific">Colletotrichum tanaceti</name>
    <dbReference type="NCBI Taxonomy" id="1306861"/>
    <lineage>
        <taxon>Eukaryota</taxon>
        <taxon>Fungi</taxon>
        <taxon>Dikarya</taxon>
        <taxon>Ascomycota</taxon>
        <taxon>Pezizomycotina</taxon>
        <taxon>Sordariomycetes</taxon>
        <taxon>Hypocreomycetidae</taxon>
        <taxon>Glomerellales</taxon>
        <taxon>Glomerellaceae</taxon>
        <taxon>Colletotrichum</taxon>
        <taxon>Colletotrichum destructivum species complex</taxon>
    </lineage>
</organism>
<gene>
    <name evidence="1" type="ORF">CTA1_3149</name>
</gene>
<evidence type="ECO:0000313" key="2">
    <source>
        <dbReference type="Proteomes" id="UP000310108"/>
    </source>
</evidence>
<dbReference type="Proteomes" id="UP000310108">
    <property type="component" value="Unassembled WGS sequence"/>
</dbReference>
<comment type="caution">
    <text evidence="1">The sequence shown here is derived from an EMBL/GenBank/DDBJ whole genome shotgun (WGS) entry which is preliminary data.</text>
</comment>
<protein>
    <submittedName>
        <fullName evidence="1">Uncharacterized protein</fullName>
    </submittedName>
</protein>
<accession>A0A4U6XVT7</accession>
<proteinExistence type="predicted"/>